<proteinExistence type="predicted"/>
<dbReference type="Proteomes" id="UP001597361">
    <property type="component" value="Unassembled WGS sequence"/>
</dbReference>
<keyword evidence="3" id="KW-1185">Reference proteome</keyword>
<feature type="signal peptide" evidence="1">
    <location>
        <begin position="1"/>
        <end position="19"/>
    </location>
</feature>
<name>A0ABW4VV17_9BACT</name>
<feature type="chain" id="PRO_5046165597" description="Outer membrane protein beta-barrel domain-containing protein" evidence="1">
    <location>
        <begin position="20"/>
        <end position="199"/>
    </location>
</feature>
<comment type="caution">
    <text evidence="2">The sequence shown here is derived from an EMBL/GenBank/DDBJ whole genome shotgun (WGS) entry which is preliminary data.</text>
</comment>
<gene>
    <name evidence="2" type="ORF">ACFSKL_20465</name>
</gene>
<sequence>MKKIVFVVCAFLFIGWAKAQDLQKNSFEISAFRNTGNGHNPVSSMLNYGISLNYNRYLFKRWNVGAGWGFGDFNGKGYNGLFEKFYEFKSNRNYTQYHVRLGFEPIQTKRFILGVQAEFLRFSYNGISEIIIGGPGQPGDDPRRVTLGRSRVSGGFFGPYGVFNFSESFFLRGNYLIGIPVLNYDWRCTNMSLGVGYRF</sequence>
<accession>A0ABW4VV17</accession>
<evidence type="ECO:0000313" key="3">
    <source>
        <dbReference type="Proteomes" id="UP001597361"/>
    </source>
</evidence>
<reference evidence="3" key="1">
    <citation type="journal article" date="2019" name="Int. J. Syst. Evol. Microbiol.">
        <title>The Global Catalogue of Microorganisms (GCM) 10K type strain sequencing project: providing services to taxonomists for standard genome sequencing and annotation.</title>
        <authorList>
            <consortium name="The Broad Institute Genomics Platform"/>
            <consortium name="The Broad Institute Genome Sequencing Center for Infectious Disease"/>
            <person name="Wu L."/>
            <person name="Ma J."/>
        </authorList>
    </citation>
    <scope>NUCLEOTIDE SEQUENCE [LARGE SCALE GENOMIC DNA]</scope>
    <source>
        <strain evidence="3">CGMCC 1.15180</strain>
    </source>
</reference>
<protein>
    <recommendedName>
        <fullName evidence="4">Outer membrane protein beta-barrel domain-containing protein</fullName>
    </recommendedName>
</protein>
<keyword evidence="1" id="KW-0732">Signal</keyword>
<dbReference type="RefSeq" id="WP_376888860.1">
    <property type="nucleotide sequence ID" value="NZ_JBHUHR010000046.1"/>
</dbReference>
<evidence type="ECO:0000256" key="1">
    <source>
        <dbReference type="SAM" id="SignalP"/>
    </source>
</evidence>
<evidence type="ECO:0008006" key="4">
    <source>
        <dbReference type="Google" id="ProtNLM"/>
    </source>
</evidence>
<dbReference type="EMBL" id="JBHUHR010000046">
    <property type="protein sequence ID" value="MFD2037183.1"/>
    <property type="molecule type" value="Genomic_DNA"/>
</dbReference>
<evidence type="ECO:0000313" key="2">
    <source>
        <dbReference type="EMBL" id="MFD2037183.1"/>
    </source>
</evidence>
<organism evidence="2 3">
    <name type="scientific">Belliella marina</name>
    <dbReference type="NCBI Taxonomy" id="1644146"/>
    <lineage>
        <taxon>Bacteria</taxon>
        <taxon>Pseudomonadati</taxon>
        <taxon>Bacteroidota</taxon>
        <taxon>Cytophagia</taxon>
        <taxon>Cytophagales</taxon>
        <taxon>Cyclobacteriaceae</taxon>
        <taxon>Belliella</taxon>
    </lineage>
</organism>